<dbReference type="RefSeq" id="WP_126978167.1">
    <property type="nucleotide sequence ID" value="NZ_PQSP01000001.1"/>
</dbReference>
<dbReference type="InterPro" id="IPR002481">
    <property type="entry name" value="FUR"/>
</dbReference>
<feature type="binding site" evidence="1">
    <location>
        <position position="115"/>
    </location>
    <ligand>
        <name>Zn(2+)</name>
        <dbReference type="ChEBI" id="CHEBI:29105"/>
    </ligand>
</feature>
<dbReference type="PANTHER" id="PTHR33202:SF7">
    <property type="entry name" value="FERRIC UPTAKE REGULATION PROTEIN"/>
    <property type="match status" value="1"/>
</dbReference>
<dbReference type="SUPFAM" id="SSF46785">
    <property type="entry name" value="Winged helix' DNA-binding domain"/>
    <property type="match status" value="1"/>
</dbReference>
<name>A0A433SHH8_9BURK</name>
<comment type="cofactor">
    <cofactor evidence="1">
        <name>Zn(2+)</name>
        <dbReference type="ChEBI" id="CHEBI:29105"/>
    </cofactor>
    <text evidence="1">Binds 1 zinc ion per subunit.</text>
</comment>
<dbReference type="GO" id="GO:0045892">
    <property type="term" value="P:negative regulation of DNA-templated transcription"/>
    <property type="evidence" value="ECO:0007669"/>
    <property type="project" value="TreeGrafter"/>
</dbReference>
<evidence type="ECO:0000313" key="2">
    <source>
        <dbReference type="EMBL" id="RUS68209.1"/>
    </source>
</evidence>
<sequence length="160" mass="17615">MSKKDLTAQMDELESAQARLAQAGLRPTLVRLVVLRILEQVAPECLDAKQIFCCVIQRAQTVGSMTFSLATVYRTLSHLEQHGVVLRVRSEGGAMLYRLKPQKTSEKVDMLISPCGSRVEFLNDAKLHDAICQAAQAQGFHDISSLTIMLESSQLPDTSA</sequence>
<dbReference type="InterPro" id="IPR036388">
    <property type="entry name" value="WH-like_DNA-bd_sf"/>
</dbReference>
<reference evidence="2 3" key="1">
    <citation type="submission" date="2018-01" db="EMBL/GenBank/DDBJ databases">
        <title>Saezia sanguinis gen. nov., sp. nov., in the order Burkholderiales isolated from human blood.</title>
        <authorList>
            <person name="Medina-Pascual M.J."/>
            <person name="Valdezate S."/>
            <person name="Monzon S."/>
            <person name="Cuesta I."/>
            <person name="Carrasco G."/>
            <person name="Villalon P."/>
            <person name="Saez-Nieto J.A."/>
        </authorList>
    </citation>
    <scope>NUCLEOTIDE SEQUENCE [LARGE SCALE GENOMIC DNA]</scope>
    <source>
        <strain evidence="2 3">CNM695-12</strain>
    </source>
</reference>
<keyword evidence="1" id="KW-0479">Metal-binding</keyword>
<accession>A0A433SHH8</accession>
<comment type="caution">
    <text evidence="2">The sequence shown here is derived from an EMBL/GenBank/DDBJ whole genome shotgun (WGS) entry which is preliminary data.</text>
</comment>
<dbReference type="GO" id="GO:0008270">
    <property type="term" value="F:zinc ion binding"/>
    <property type="evidence" value="ECO:0007669"/>
    <property type="project" value="TreeGrafter"/>
</dbReference>
<dbReference type="Gene3D" id="1.10.10.10">
    <property type="entry name" value="Winged helix-like DNA-binding domain superfamily/Winged helix DNA-binding domain"/>
    <property type="match status" value="1"/>
</dbReference>
<dbReference type="GO" id="GO:0003700">
    <property type="term" value="F:DNA-binding transcription factor activity"/>
    <property type="evidence" value="ECO:0007669"/>
    <property type="project" value="InterPro"/>
</dbReference>
<protein>
    <submittedName>
        <fullName evidence="2">Ferric uptake regulation protein</fullName>
    </submittedName>
</protein>
<dbReference type="EMBL" id="PQSP01000001">
    <property type="protein sequence ID" value="RUS68209.1"/>
    <property type="molecule type" value="Genomic_DNA"/>
</dbReference>
<proteinExistence type="predicted"/>
<dbReference type="GO" id="GO:1900376">
    <property type="term" value="P:regulation of secondary metabolite biosynthetic process"/>
    <property type="evidence" value="ECO:0007669"/>
    <property type="project" value="TreeGrafter"/>
</dbReference>
<evidence type="ECO:0000313" key="3">
    <source>
        <dbReference type="Proteomes" id="UP000286947"/>
    </source>
</evidence>
<keyword evidence="1" id="KW-0862">Zinc</keyword>
<dbReference type="AlphaFoldDB" id="A0A433SHH8"/>
<dbReference type="PANTHER" id="PTHR33202">
    <property type="entry name" value="ZINC UPTAKE REGULATION PROTEIN"/>
    <property type="match status" value="1"/>
</dbReference>
<dbReference type="OrthoDB" id="8659436at2"/>
<dbReference type="InterPro" id="IPR036390">
    <property type="entry name" value="WH_DNA-bd_sf"/>
</dbReference>
<dbReference type="GO" id="GO:0000976">
    <property type="term" value="F:transcription cis-regulatory region binding"/>
    <property type="evidence" value="ECO:0007669"/>
    <property type="project" value="TreeGrafter"/>
</dbReference>
<dbReference type="Proteomes" id="UP000286947">
    <property type="component" value="Unassembled WGS sequence"/>
</dbReference>
<gene>
    <name evidence="2" type="primary">fur_1</name>
    <name evidence="2" type="ORF">CUZ56_00696</name>
</gene>
<evidence type="ECO:0000256" key="1">
    <source>
        <dbReference type="PIRSR" id="PIRSR602481-1"/>
    </source>
</evidence>
<keyword evidence="3" id="KW-1185">Reference proteome</keyword>
<dbReference type="Pfam" id="PF01475">
    <property type="entry name" value="FUR"/>
    <property type="match status" value="1"/>
</dbReference>
<organism evidence="2 3">
    <name type="scientific">Saezia sanguinis</name>
    <dbReference type="NCBI Taxonomy" id="1965230"/>
    <lineage>
        <taxon>Bacteria</taxon>
        <taxon>Pseudomonadati</taxon>
        <taxon>Pseudomonadota</taxon>
        <taxon>Betaproteobacteria</taxon>
        <taxon>Burkholderiales</taxon>
        <taxon>Saeziaceae</taxon>
        <taxon>Saezia</taxon>
    </lineage>
</organism>